<feature type="compositionally biased region" description="Polar residues" evidence="1">
    <location>
        <begin position="95"/>
        <end position="104"/>
    </location>
</feature>
<dbReference type="Proteomes" id="UP001209878">
    <property type="component" value="Unassembled WGS sequence"/>
</dbReference>
<evidence type="ECO:0000313" key="3">
    <source>
        <dbReference type="Proteomes" id="UP001209878"/>
    </source>
</evidence>
<feature type="region of interest" description="Disordered" evidence="1">
    <location>
        <begin position="85"/>
        <end position="115"/>
    </location>
</feature>
<reference evidence="2" key="1">
    <citation type="journal article" date="2023" name="Mol. Biol. Evol.">
        <title>Third-Generation Sequencing Reveals the Adaptive Role of the Epigenome in Three Deep-Sea Polychaetes.</title>
        <authorList>
            <person name="Perez M."/>
            <person name="Aroh O."/>
            <person name="Sun Y."/>
            <person name="Lan Y."/>
            <person name="Juniper S.K."/>
            <person name="Young C.R."/>
            <person name="Angers B."/>
            <person name="Qian P.Y."/>
        </authorList>
    </citation>
    <scope>NUCLEOTIDE SEQUENCE</scope>
    <source>
        <strain evidence="2">R07B-5</strain>
    </source>
</reference>
<comment type="caution">
    <text evidence="2">The sequence shown here is derived from an EMBL/GenBank/DDBJ whole genome shotgun (WGS) entry which is preliminary data.</text>
</comment>
<evidence type="ECO:0000313" key="2">
    <source>
        <dbReference type="EMBL" id="KAK2182902.1"/>
    </source>
</evidence>
<evidence type="ECO:0000256" key="1">
    <source>
        <dbReference type="SAM" id="MobiDB-lite"/>
    </source>
</evidence>
<dbReference type="AlphaFoldDB" id="A0AAD9NU57"/>
<feature type="compositionally biased region" description="Basic residues" evidence="1">
    <location>
        <begin position="28"/>
        <end position="38"/>
    </location>
</feature>
<sequence length="173" mass="19929">MCAVVNRVVLHRQDHRRAKSVGDNITHSHIRRRRRDRRSTRIETRHRQNPLLFSTFATATANAECGVTSQSQRTNQFLRRQLHAFTHPPAPPRSPFNSHRNATSPKRYKGNRPNSAQRDCFFQIPEHPMLPQQQPVSSNSASYVLSVSCLFLCGPLRRISVNARFYVQCCLVL</sequence>
<gene>
    <name evidence="2" type="ORF">NP493_331g05065</name>
</gene>
<name>A0AAD9NU57_RIDPI</name>
<protein>
    <submittedName>
        <fullName evidence="2">Uncharacterized protein</fullName>
    </submittedName>
</protein>
<organism evidence="2 3">
    <name type="scientific">Ridgeia piscesae</name>
    <name type="common">Tubeworm</name>
    <dbReference type="NCBI Taxonomy" id="27915"/>
    <lineage>
        <taxon>Eukaryota</taxon>
        <taxon>Metazoa</taxon>
        <taxon>Spiralia</taxon>
        <taxon>Lophotrochozoa</taxon>
        <taxon>Annelida</taxon>
        <taxon>Polychaeta</taxon>
        <taxon>Sedentaria</taxon>
        <taxon>Canalipalpata</taxon>
        <taxon>Sabellida</taxon>
        <taxon>Siboglinidae</taxon>
        <taxon>Ridgeia</taxon>
    </lineage>
</organism>
<accession>A0AAD9NU57</accession>
<proteinExistence type="predicted"/>
<keyword evidence="3" id="KW-1185">Reference proteome</keyword>
<feature type="region of interest" description="Disordered" evidence="1">
    <location>
        <begin position="24"/>
        <end position="46"/>
    </location>
</feature>
<dbReference type="EMBL" id="JAODUO010000332">
    <property type="protein sequence ID" value="KAK2182902.1"/>
    <property type="molecule type" value="Genomic_DNA"/>
</dbReference>